<dbReference type="Pfam" id="PF01557">
    <property type="entry name" value="FAA_hydrolase"/>
    <property type="match status" value="1"/>
</dbReference>
<keyword evidence="4" id="KW-1185">Reference proteome</keyword>
<dbReference type="KEGG" id="psym:J1N51_00520"/>
<dbReference type="InterPro" id="IPR011234">
    <property type="entry name" value="Fumarylacetoacetase-like_C"/>
</dbReference>
<dbReference type="SUPFAM" id="SSF56529">
    <property type="entry name" value="FAH"/>
    <property type="match status" value="1"/>
</dbReference>
<dbReference type="InterPro" id="IPR036663">
    <property type="entry name" value="Fumarylacetoacetase_C_sf"/>
</dbReference>
<dbReference type="Gene3D" id="3.90.850.10">
    <property type="entry name" value="Fumarylacetoacetase-like, C-terminal domain"/>
    <property type="match status" value="1"/>
</dbReference>
<proteinExistence type="predicted"/>
<dbReference type="PANTHER" id="PTHR11820">
    <property type="entry name" value="ACYLPYRUVASE"/>
    <property type="match status" value="1"/>
</dbReference>
<protein>
    <submittedName>
        <fullName evidence="3">Fumarylacetoacetate hydrolase family protein</fullName>
    </submittedName>
</protein>
<gene>
    <name evidence="3" type="ORF">J1N51_00520</name>
</gene>
<evidence type="ECO:0000256" key="1">
    <source>
        <dbReference type="ARBA" id="ARBA00022723"/>
    </source>
</evidence>
<name>A0A975HIB1_9GAMM</name>
<evidence type="ECO:0000259" key="2">
    <source>
        <dbReference type="Pfam" id="PF01557"/>
    </source>
</evidence>
<evidence type="ECO:0000313" key="3">
    <source>
        <dbReference type="EMBL" id="QTH64017.1"/>
    </source>
</evidence>
<sequence length="212" mass="23611">MNTINFNSQTVIPSKVVCIGRNYVDHIKELNNEMPTEPVVFIKPNSALSDVLWTTQDPISNPKEQIHYEAEICFLIKNNQLAGIGVGLDLTKRQVQTELKAKGLPWERAKAFDGSAVFSEFIACEGNLSDYEMVLTINNEVAQQANVELMIHKPEALISEVSRFMSLADGDILMTGTPKGVGEVKEGDVFHIQLTHRATSVIRQTWHATSRS</sequence>
<dbReference type="PANTHER" id="PTHR11820:SF7">
    <property type="entry name" value="ACYLPYRUVASE FAHD1, MITOCHONDRIAL"/>
    <property type="match status" value="1"/>
</dbReference>
<reference evidence="3" key="1">
    <citation type="submission" date="2021-03" db="EMBL/GenBank/DDBJ databases">
        <title>Description of Psychrosphaera ytuae sp. nov. isolated from deep sea sediment of South China Sea.</title>
        <authorList>
            <person name="Zhang J."/>
            <person name="Xu X.-D."/>
        </authorList>
    </citation>
    <scope>NUCLEOTIDE SEQUENCE</scope>
    <source>
        <strain evidence="3">MTZ26</strain>
    </source>
</reference>
<dbReference type="RefSeq" id="WP_208832072.1">
    <property type="nucleotide sequence ID" value="NZ_CP072110.1"/>
</dbReference>
<dbReference type="AlphaFoldDB" id="A0A975HIB1"/>
<dbReference type="GO" id="GO:0018773">
    <property type="term" value="F:acetylpyruvate hydrolase activity"/>
    <property type="evidence" value="ECO:0007669"/>
    <property type="project" value="TreeGrafter"/>
</dbReference>
<dbReference type="EMBL" id="CP072110">
    <property type="protein sequence ID" value="QTH64017.1"/>
    <property type="molecule type" value="Genomic_DNA"/>
</dbReference>
<dbReference type="Proteomes" id="UP000682739">
    <property type="component" value="Chromosome"/>
</dbReference>
<accession>A0A975HIB1</accession>
<keyword evidence="1" id="KW-0479">Metal-binding</keyword>
<organism evidence="3 4">
    <name type="scientific">Psychrosphaera ytuae</name>
    <dbReference type="NCBI Taxonomy" id="2820710"/>
    <lineage>
        <taxon>Bacteria</taxon>
        <taxon>Pseudomonadati</taxon>
        <taxon>Pseudomonadota</taxon>
        <taxon>Gammaproteobacteria</taxon>
        <taxon>Alteromonadales</taxon>
        <taxon>Pseudoalteromonadaceae</taxon>
        <taxon>Psychrosphaera</taxon>
    </lineage>
</organism>
<dbReference type="GO" id="GO:0046872">
    <property type="term" value="F:metal ion binding"/>
    <property type="evidence" value="ECO:0007669"/>
    <property type="project" value="UniProtKB-KW"/>
</dbReference>
<keyword evidence="3" id="KW-0378">Hydrolase</keyword>
<evidence type="ECO:0000313" key="4">
    <source>
        <dbReference type="Proteomes" id="UP000682739"/>
    </source>
</evidence>
<feature type="domain" description="Fumarylacetoacetase-like C-terminal" evidence="2">
    <location>
        <begin position="15"/>
        <end position="195"/>
    </location>
</feature>